<feature type="region of interest" description="Disordered" evidence="4">
    <location>
        <begin position="450"/>
        <end position="530"/>
    </location>
</feature>
<dbReference type="GO" id="GO:0006368">
    <property type="term" value="P:transcription elongation by RNA polymerase II"/>
    <property type="evidence" value="ECO:0007669"/>
    <property type="project" value="InterPro"/>
</dbReference>
<dbReference type="AlphaFoldDB" id="A0A0G2EYH3"/>
<organism evidence="5 6">
    <name type="scientific">Phaeomoniella chlamydospora</name>
    <name type="common">Phaeoacremonium chlamydosporum</name>
    <dbReference type="NCBI Taxonomy" id="158046"/>
    <lineage>
        <taxon>Eukaryota</taxon>
        <taxon>Fungi</taxon>
        <taxon>Dikarya</taxon>
        <taxon>Ascomycota</taxon>
        <taxon>Pezizomycotina</taxon>
        <taxon>Eurotiomycetes</taxon>
        <taxon>Chaetothyriomycetidae</taxon>
        <taxon>Phaeomoniellales</taxon>
        <taxon>Phaeomoniellaceae</taxon>
        <taxon>Phaeomoniella</taxon>
    </lineage>
</organism>
<comment type="caution">
    <text evidence="5">The sequence shown here is derived from an EMBL/GenBank/DDBJ whole genome shotgun (WGS) entry which is preliminary data.</text>
</comment>
<evidence type="ECO:0000313" key="5">
    <source>
        <dbReference type="EMBL" id="KKY27204.1"/>
    </source>
</evidence>
<evidence type="ECO:0000256" key="3">
    <source>
        <dbReference type="ARBA" id="ARBA00023242"/>
    </source>
</evidence>
<evidence type="ECO:0000256" key="2">
    <source>
        <dbReference type="ARBA" id="ARBA00007560"/>
    </source>
</evidence>
<keyword evidence="3" id="KW-0539">Nucleus</keyword>
<proteinExistence type="inferred from homology"/>
<dbReference type="InterPro" id="IPR007133">
    <property type="entry name" value="RNA_pol_II-assoc_Paf1"/>
</dbReference>
<comment type="subcellular location">
    <subcellularLocation>
        <location evidence="1">Nucleus</location>
    </subcellularLocation>
</comment>
<reference evidence="5 6" key="2">
    <citation type="submission" date="2015-05" db="EMBL/GenBank/DDBJ databases">
        <authorList>
            <person name="Morales-Cruz A."/>
            <person name="Amrine K.C."/>
            <person name="Cantu D."/>
        </authorList>
    </citation>
    <scope>NUCLEOTIDE SEQUENCE [LARGE SCALE GENOMIC DNA]</scope>
    <source>
        <strain evidence="5">UCRPC4</strain>
    </source>
</reference>
<dbReference type="OrthoDB" id="10260285at2759"/>
<name>A0A0G2EYH3_PHACM</name>
<reference evidence="5 6" key="1">
    <citation type="submission" date="2015-05" db="EMBL/GenBank/DDBJ databases">
        <title>Distinctive expansion of gene families associated with plant cell wall degradation and secondary metabolism in the genomes of grapevine trunk pathogens.</title>
        <authorList>
            <person name="Lawrence D.P."/>
            <person name="Travadon R."/>
            <person name="Rolshausen P.E."/>
            <person name="Baumgartner K."/>
        </authorList>
    </citation>
    <scope>NUCLEOTIDE SEQUENCE [LARGE SCALE GENOMIC DNA]</scope>
    <source>
        <strain evidence="5">UCRPC4</strain>
    </source>
</reference>
<evidence type="ECO:0000256" key="4">
    <source>
        <dbReference type="SAM" id="MobiDB-lite"/>
    </source>
</evidence>
<dbReference type="PANTHER" id="PTHR23188">
    <property type="entry name" value="RNA POLYMERASE II-ASSOCIATED FACTOR 1 HOMOLOG"/>
    <property type="match status" value="1"/>
</dbReference>
<feature type="compositionally biased region" description="Acidic residues" evidence="4">
    <location>
        <begin position="512"/>
        <end position="530"/>
    </location>
</feature>
<dbReference type="GO" id="GO:0016593">
    <property type="term" value="C:Cdc73/Paf1 complex"/>
    <property type="evidence" value="ECO:0007669"/>
    <property type="project" value="InterPro"/>
</dbReference>
<dbReference type="GO" id="GO:0000993">
    <property type="term" value="F:RNA polymerase II complex binding"/>
    <property type="evidence" value="ECO:0007669"/>
    <property type="project" value="TreeGrafter"/>
</dbReference>
<dbReference type="GO" id="GO:0003682">
    <property type="term" value="F:chromatin binding"/>
    <property type="evidence" value="ECO:0007669"/>
    <property type="project" value="TreeGrafter"/>
</dbReference>
<sequence>MADAKGVYKQDMVVSTRYRNDLPPPPMPPKLLNIDTGGIEQYLTPGFAAAMSRREEPNIEPDAEGGMPIDMIGIPGYFLGDESAIMAPEHQPLLDPADMALMATPDQLRNASGKASNVSFLRRTQYISAAGAAKVDNMFRTTTMRPKPLKAGQPDPQHLSRDDPVYIKRYIRKGFDIAYPESKQAANKADPQGSLPIPHAEMEAWRNPIHPDNHKLKPVDFYPLLPDLDSFPAQGGYTSLKFDKPPVSAQDSGKRDERIDVALLQAAVDQEHYPAYQQRLEAYESNPEVYEHPGETPFNLALHIPKDSEDVPRIKTVFNNAHPSKDANPTVDGNPEQFEYGRQRVYAIANRSSLQENTYRSVALTLFDPTSTSLAHSRLKSSNQKAAYYYPIQQIMKLRSKPINTLSRPEESGVSDAVTLMVHDPDEEKIKARTFHKAQVDSLFKKEYEEKYPKEPTPPPDLEAVPASTSADQNGDTNMNGIDDDDEKGAVEQALKEAATGVVDGRNGGGGDADDDDDEMDAEGEADESE</sequence>
<dbReference type="Proteomes" id="UP000053317">
    <property type="component" value="Unassembled WGS sequence"/>
</dbReference>
<evidence type="ECO:0000256" key="1">
    <source>
        <dbReference type="ARBA" id="ARBA00004123"/>
    </source>
</evidence>
<dbReference type="Pfam" id="PF03985">
    <property type="entry name" value="Paf1"/>
    <property type="match status" value="1"/>
</dbReference>
<evidence type="ECO:0000313" key="6">
    <source>
        <dbReference type="Proteomes" id="UP000053317"/>
    </source>
</evidence>
<comment type="similarity">
    <text evidence="2">Belongs to the PAF1 family.</text>
</comment>
<accession>A0A0G2EYH3</accession>
<dbReference type="PANTHER" id="PTHR23188:SF12">
    <property type="entry name" value="RNA POLYMERASE II-ASSOCIATED FACTOR 1 HOMOLOG"/>
    <property type="match status" value="1"/>
</dbReference>
<dbReference type="EMBL" id="LCWF01000027">
    <property type="protein sequence ID" value="KKY27204.1"/>
    <property type="molecule type" value="Genomic_DNA"/>
</dbReference>
<feature type="compositionally biased region" description="Polar residues" evidence="4">
    <location>
        <begin position="467"/>
        <end position="480"/>
    </location>
</feature>
<keyword evidence="6" id="KW-1185">Reference proteome</keyword>
<protein>
    <submittedName>
        <fullName evidence="5">Putative paf1 was identified by affinity chromatography</fullName>
    </submittedName>
</protein>
<gene>
    <name evidence="5" type="ORF">UCRPC4_g01186</name>
</gene>